<reference evidence="2 3" key="1">
    <citation type="submission" date="2020-11" db="EMBL/GenBank/DDBJ databases">
        <title>Kefir isolates.</title>
        <authorList>
            <person name="Marcisauskas S."/>
            <person name="Kim Y."/>
            <person name="Blasche S."/>
        </authorList>
    </citation>
    <scope>NUCLEOTIDE SEQUENCE [LARGE SCALE GENOMIC DNA]</scope>
    <source>
        <strain evidence="2 3">OG2</strain>
    </source>
</reference>
<name>A0A9P6W9V2_MAUEX</name>
<dbReference type="AlphaFoldDB" id="A0A9P6W9V2"/>
<dbReference type="OrthoDB" id="2507795at2759"/>
<feature type="compositionally biased region" description="Acidic residues" evidence="1">
    <location>
        <begin position="29"/>
        <end position="51"/>
    </location>
</feature>
<dbReference type="InterPro" id="IPR018822">
    <property type="entry name" value="UPF0646"/>
</dbReference>
<sequence length="258" mass="29706">MSSGGNDVVVDGVHVALQEQGSQNIEEIPLSDDLVEEESFDDEEMEDEDEEMIDTDTIRNTAKLLMRRKPSKFLVKYEDDTFLLFDYDDDKNDNTNEEDNGSYPIICEDIDYFHESFKKIFVIIRKFIQSYYTGVTLGAKEIVISIPALDLMIYEDNMYNDQASFSDLETNFQTLCKRSRESGETEIPKYLSALMTTRPRFVSRYNTLVELTEGTATLRNIKPFLNNEDNPVVLDDEDDEDNANKALTRDAIDIIEDD</sequence>
<feature type="region of interest" description="Disordered" evidence="1">
    <location>
        <begin position="20"/>
        <end position="51"/>
    </location>
</feature>
<organism evidence="2 3">
    <name type="scientific">Maudiozyma exigua</name>
    <name type="common">Yeast</name>
    <name type="synonym">Kazachstania exigua</name>
    <dbReference type="NCBI Taxonomy" id="34358"/>
    <lineage>
        <taxon>Eukaryota</taxon>
        <taxon>Fungi</taxon>
        <taxon>Dikarya</taxon>
        <taxon>Ascomycota</taxon>
        <taxon>Saccharomycotina</taxon>
        <taxon>Saccharomycetes</taxon>
        <taxon>Saccharomycetales</taxon>
        <taxon>Saccharomycetaceae</taxon>
        <taxon>Maudiozyma</taxon>
    </lineage>
</organism>
<keyword evidence="3" id="KW-1185">Reference proteome</keyword>
<accession>A0A9P6W9V2</accession>
<dbReference type="Proteomes" id="UP000750334">
    <property type="component" value="Unassembled WGS sequence"/>
</dbReference>
<gene>
    <name evidence="2" type="ORF">C6P45_004711</name>
</gene>
<evidence type="ECO:0000256" key="1">
    <source>
        <dbReference type="SAM" id="MobiDB-lite"/>
    </source>
</evidence>
<dbReference type="Pfam" id="PF10336">
    <property type="entry name" value="DUF2420"/>
    <property type="match status" value="1"/>
</dbReference>
<evidence type="ECO:0000313" key="2">
    <source>
        <dbReference type="EMBL" id="KAG0668359.1"/>
    </source>
</evidence>
<evidence type="ECO:0008006" key="4">
    <source>
        <dbReference type="Google" id="ProtNLM"/>
    </source>
</evidence>
<protein>
    <recommendedName>
        <fullName evidence="4">Reduced meiotic recombination protein 1</fullName>
    </recommendedName>
</protein>
<comment type="caution">
    <text evidence="2">The sequence shown here is derived from an EMBL/GenBank/DDBJ whole genome shotgun (WGS) entry which is preliminary data.</text>
</comment>
<evidence type="ECO:0000313" key="3">
    <source>
        <dbReference type="Proteomes" id="UP000750334"/>
    </source>
</evidence>
<dbReference type="EMBL" id="PUHR01000069">
    <property type="protein sequence ID" value="KAG0668359.1"/>
    <property type="molecule type" value="Genomic_DNA"/>
</dbReference>
<proteinExistence type="predicted"/>